<protein>
    <recommendedName>
        <fullName evidence="7">Membrane iron-sulfur containing protein FtrD-like domain-containing protein</fullName>
    </recommendedName>
</protein>
<dbReference type="GO" id="GO:0033573">
    <property type="term" value="C:high-affinity iron permease complex"/>
    <property type="evidence" value="ECO:0007669"/>
    <property type="project" value="InterPro"/>
</dbReference>
<gene>
    <name evidence="8" type="ORF">SDC9_76464</name>
</gene>
<sequence>MQSLIIVLREGIEAALVVAVIYAYLSKAGKEDLKKNVNLGVGIAVLMSIITAIVLKMINFNPENEVLEGTMFLIAGLLVLSILLWMKKTSKNINEEINSKMSGIMNKTTGQALGITLFTFFMVFREGFETVLFIFTLSTEASAVSNILGALLGLALAVIFTYLFIKGSSNISLSKFFKVLNLILYILLVRLFAGAIHEFGEVQLIPLGPKVATILGYIVRDNSLILISIFIVTIPMLMMIFSKNKLDISNLVGTEKRIKIAELNKQRNIKIAALALIIAINGLLVSEFVSIVTKKTIDPNPIKVSVNNGKIQIPVSSLGDNVLSKYSFDTEDGKTVRFIILKRDTNDYGVGYDACLVCGSKKGGYYQEQGNVDSIICKNCNAPIAIPTIGLPGGCNPIELKYEIKNDEIIINSDDLVKEKNVF</sequence>
<evidence type="ECO:0000259" key="7">
    <source>
        <dbReference type="Pfam" id="PF10080"/>
    </source>
</evidence>
<feature type="transmembrane region" description="Helical" evidence="6">
    <location>
        <begin position="271"/>
        <end position="292"/>
    </location>
</feature>
<feature type="transmembrane region" description="Helical" evidence="6">
    <location>
        <begin position="70"/>
        <end position="87"/>
    </location>
</feature>
<feature type="transmembrane region" description="Helical" evidence="6">
    <location>
        <begin position="223"/>
        <end position="241"/>
    </location>
</feature>
<keyword evidence="3 6" id="KW-0812">Transmembrane</keyword>
<feature type="transmembrane region" description="Helical" evidence="6">
    <location>
        <begin position="108"/>
        <end position="124"/>
    </location>
</feature>
<evidence type="ECO:0000256" key="6">
    <source>
        <dbReference type="SAM" id="Phobius"/>
    </source>
</evidence>
<comment type="subcellular location">
    <subcellularLocation>
        <location evidence="1">Membrane</location>
        <topology evidence="1">Multi-pass membrane protein</topology>
    </subcellularLocation>
</comment>
<comment type="caution">
    <text evidence="8">The sequence shown here is derived from an EMBL/GenBank/DDBJ whole genome shotgun (WGS) entry which is preliminary data.</text>
</comment>
<evidence type="ECO:0000256" key="3">
    <source>
        <dbReference type="ARBA" id="ARBA00022692"/>
    </source>
</evidence>
<dbReference type="PANTHER" id="PTHR31632:SF2">
    <property type="entry name" value="PLASMA MEMBRANE IRON PERMEASE"/>
    <property type="match status" value="1"/>
</dbReference>
<feature type="transmembrane region" description="Helical" evidence="6">
    <location>
        <begin position="177"/>
        <end position="196"/>
    </location>
</feature>
<feature type="transmembrane region" description="Helical" evidence="6">
    <location>
        <begin position="37"/>
        <end position="58"/>
    </location>
</feature>
<keyword evidence="4 6" id="KW-1133">Transmembrane helix</keyword>
<comment type="similarity">
    <text evidence="2">Belongs to the oxidase-dependent Fe transporter (OFeT) (TC 9.A.10.1) family.</text>
</comment>
<evidence type="ECO:0000256" key="4">
    <source>
        <dbReference type="ARBA" id="ARBA00022989"/>
    </source>
</evidence>
<organism evidence="8">
    <name type="scientific">bioreactor metagenome</name>
    <dbReference type="NCBI Taxonomy" id="1076179"/>
    <lineage>
        <taxon>unclassified sequences</taxon>
        <taxon>metagenomes</taxon>
        <taxon>ecological metagenomes</taxon>
    </lineage>
</organism>
<evidence type="ECO:0000256" key="2">
    <source>
        <dbReference type="ARBA" id="ARBA00008333"/>
    </source>
</evidence>
<dbReference type="EMBL" id="VSSQ01005643">
    <property type="protein sequence ID" value="MPM29922.1"/>
    <property type="molecule type" value="Genomic_DNA"/>
</dbReference>
<evidence type="ECO:0000313" key="8">
    <source>
        <dbReference type="EMBL" id="MPM29922.1"/>
    </source>
</evidence>
<feature type="transmembrane region" description="Helical" evidence="6">
    <location>
        <begin position="144"/>
        <end position="165"/>
    </location>
</feature>
<dbReference type="Pfam" id="PF03239">
    <property type="entry name" value="FTR1"/>
    <property type="match status" value="1"/>
</dbReference>
<accession>A0A644YMR6</accession>
<dbReference type="InterPro" id="IPR004923">
    <property type="entry name" value="FTR1/Fip1/EfeU"/>
</dbReference>
<feature type="domain" description="Membrane iron-sulfur containing protein FtrD-like" evidence="7">
    <location>
        <begin position="320"/>
        <end position="423"/>
    </location>
</feature>
<reference evidence="8" key="1">
    <citation type="submission" date="2019-08" db="EMBL/GenBank/DDBJ databases">
        <authorList>
            <person name="Kucharzyk K."/>
            <person name="Murdoch R.W."/>
            <person name="Higgins S."/>
            <person name="Loffler F."/>
        </authorList>
    </citation>
    <scope>NUCLEOTIDE SEQUENCE</scope>
</reference>
<dbReference type="PANTHER" id="PTHR31632">
    <property type="entry name" value="IRON TRANSPORTER FTH1"/>
    <property type="match status" value="1"/>
</dbReference>
<feature type="transmembrane region" description="Helical" evidence="6">
    <location>
        <begin position="6"/>
        <end position="25"/>
    </location>
</feature>
<proteinExistence type="inferred from homology"/>
<dbReference type="AlphaFoldDB" id="A0A644YMR6"/>
<dbReference type="InterPro" id="IPR018758">
    <property type="entry name" value="FtrD-like"/>
</dbReference>
<name>A0A644YMR6_9ZZZZ</name>
<keyword evidence="5 6" id="KW-0472">Membrane</keyword>
<evidence type="ECO:0000256" key="5">
    <source>
        <dbReference type="ARBA" id="ARBA00023136"/>
    </source>
</evidence>
<dbReference type="Pfam" id="PF10080">
    <property type="entry name" value="FtrD-like"/>
    <property type="match status" value="1"/>
</dbReference>
<dbReference type="GO" id="GO:0015093">
    <property type="term" value="F:ferrous iron transmembrane transporter activity"/>
    <property type="evidence" value="ECO:0007669"/>
    <property type="project" value="TreeGrafter"/>
</dbReference>
<evidence type="ECO:0000256" key="1">
    <source>
        <dbReference type="ARBA" id="ARBA00004141"/>
    </source>
</evidence>